<comment type="caution">
    <text evidence="1">The sequence shown here is derived from an EMBL/GenBank/DDBJ whole genome shotgun (WGS) entry which is preliminary data.</text>
</comment>
<proteinExistence type="predicted"/>
<dbReference type="EMBL" id="BSYO01000005">
    <property type="protein sequence ID" value="GMH05511.1"/>
    <property type="molecule type" value="Genomic_DNA"/>
</dbReference>
<evidence type="ECO:0000313" key="2">
    <source>
        <dbReference type="Proteomes" id="UP001279734"/>
    </source>
</evidence>
<keyword evidence="2" id="KW-1185">Reference proteome</keyword>
<name>A0AAD3S7F9_NEPGR</name>
<evidence type="ECO:0000313" key="1">
    <source>
        <dbReference type="EMBL" id="GMH05511.1"/>
    </source>
</evidence>
<sequence>MTLKPYSGLDEQRTNALPPVYCDEQTALLVQEKKALSSSSVTWDEKAELVGPSGLNSGVDEVPDVVETNFELHEHALEPINVKSVNQVDTLFEGENAPNLNFYCNKLSGIQSETETVFVHFNSIKSESENKFYCQMKREVELYSNAGNALINYSNNEQKSENV</sequence>
<organism evidence="1 2">
    <name type="scientific">Nepenthes gracilis</name>
    <name type="common">Slender pitcher plant</name>
    <dbReference type="NCBI Taxonomy" id="150966"/>
    <lineage>
        <taxon>Eukaryota</taxon>
        <taxon>Viridiplantae</taxon>
        <taxon>Streptophyta</taxon>
        <taxon>Embryophyta</taxon>
        <taxon>Tracheophyta</taxon>
        <taxon>Spermatophyta</taxon>
        <taxon>Magnoliopsida</taxon>
        <taxon>eudicotyledons</taxon>
        <taxon>Gunneridae</taxon>
        <taxon>Pentapetalae</taxon>
        <taxon>Caryophyllales</taxon>
        <taxon>Nepenthaceae</taxon>
        <taxon>Nepenthes</taxon>
    </lineage>
</organism>
<dbReference type="AlphaFoldDB" id="A0AAD3S7F9"/>
<reference evidence="1" key="1">
    <citation type="submission" date="2023-05" db="EMBL/GenBank/DDBJ databases">
        <title>Nepenthes gracilis genome sequencing.</title>
        <authorList>
            <person name="Fukushima K."/>
        </authorList>
    </citation>
    <scope>NUCLEOTIDE SEQUENCE</scope>
    <source>
        <strain evidence="1">SING2019-196</strain>
    </source>
</reference>
<dbReference type="Proteomes" id="UP001279734">
    <property type="component" value="Unassembled WGS sequence"/>
</dbReference>
<gene>
    <name evidence="1" type="ORF">Nepgr_007351</name>
</gene>
<protein>
    <submittedName>
        <fullName evidence="1">Uncharacterized protein</fullName>
    </submittedName>
</protein>
<accession>A0AAD3S7F9</accession>